<feature type="region of interest" description="Disordered" evidence="1">
    <location>
        <begin position="1"/>
        <end position="26"/>
    </location>
</feature>
<feature type="compositionally biased region" description="Low complexity" evidence="1">
    <location>
        <begin position="69"/>
        <end position="80"/>
    </location>
</feature>
<feature type="region of interest" description="Disordered" evidence="1">
    <location>
        <begin position="69"/>
        <end position="104"/>
    </location>
</feature>
<evidence type="ECO:0000256" key="1">
    <source>
        <dbReference type="SAM" id="MobiDB-lite"/>
    </source>
</evidence>
<gene>
    <name evidence="2" type="ORF">ERS007720_00697</name>
</gene>
<name>A0A655I9K2_MYCTX</name>
<evidence type="ECO:0000313" key="2">
    <source>
        <dbReference type="EMBL" id="COV67526.1"/>
    </source>
</evidence>
<organism evidence="2 3">
    <name type="scientific">Mycobacterium tuberculosis</name>
    <dbReference type="NCBI Taxonomy" id="1773"/>
    <lineage>
        <taxon>Bacteria</taxon>
        <taxon>Bacillati</taxon>
        <taxon>Actinomycetota</taxon>
        <taxon>Actinomycetes</taxon>
        <taxon>Mycobacteriales</taxon>
        <taxon>Mycobacteriaceae</taxon>
        <taxon>Mycobacterium</taxon>
        <taxon>Mycobacterium tuberculosis complex</taxon>
    </lineage>
</organism>
<evidence type="ECO:0000313" key="3">
    <source>
        <dbReference type="Proteomes" id="UP000044938"/>
    </source>
</evidence>
<dbReference type="AlphaFoldDB" id="A0A655I9K2"/>
<reference evidence="2 3" key="1">
    <citation type="submission" date="2015-03" db="EMBL/GenBank/DDBJ databases">
        <authorList>
            <consortium name="Pathogen Informatics"/>
        </authorList>
    </citation>
    <scope>NUCLEOTIDE SEQUENCE [LARGE SCALE GENOMIC DNA]</scope>
    <source>
        <strain evidence="2 3">M09401471</strain>
    </source>
</reference>
<dbReference type="Proteomes" id="UP000044938">
    <property type="component" value="Unassembled WGS sequence"/>
</dbReference>
<accession>A0A655I9K2</accession>
<protein>
    <submittedName>
        <fullName evidence="2">Uncharacterized protein</fullName>
    </submittedName>
</protein>
<feature type="compositionally biased region" description="Polar residues" evidence="1">
    <location>
        <begin position="15"/>
        <end position="26"/>
    </location>
</feature>
<dbReference type="EMBL" id="CSAJ01000056">
    <property type="protein sequence ID" value="COV67526.1"/>
    <property type="molecule type" value="Genomic_DNA"/>
</dbReference>
<proteinExistence type="predicted"/>
<sequence>MSVRLPPHVELSRDGTANTLSATSSTRRPAITPHTCVFLPNATMSGATSNCWYAQAVPVNPQPVCTSSKISSASNSSHSSRIAAKNSGRKWRSPPSPWMGSATKHAMSCGRVSNAARAWRSASASSAAIAGSSRPGRMYGASMRGQSNFGNRAVMVGLVLVSDRV</sequence>